<evidence type="ECO:0000313" key="2">
    <source>
        <dbReference type="Proteomes" id="UP000624703"/>
    </source>
</evidence>
<reference evidence="1" key="1">
    <citation type="submission" date="2021-01" db="EMBL/GenBank/DDBJ databases">
        <title>Modified the classification status of verrucomicrobia.</title>
        <authorList>
            <person name="Feng X."/>
        </authorList>
    </citation>
    <scope>NUCLEOTIDE SEQUENCE</scope>
    <source>
        <strain evidence="1">_KCTC 22039</strain>
    </source>
</reference>
<accession>A0A8J7MFT7</accession>
<dbReference type="RefSeq" id="WP_200311033.1">
    <property type="nucleotide sequence ID" value="NZ_JAENIM010000039.1"/>
</dbReference>
<proteinExistence type="predicted"/>
<dbReference type="EMBL" id="JAENIM010000039">
    <property type="protein sequence ID" value="MBK1791014.1"/>
    <property type="molecule type" value="Genomic_DNA"/>
</dbReference>
<gene>
    <name evidence="1" type="ORF">JIN82_07595</name>
</gene>
<evidence type="ECO:0000313" key="1">
    <source>
        <dbReference type="EMBL" id="MBK1791014.1"/>
    </source>
</evidence>
<dbReference type="Proteomes" id="UP000624703">
    <property type="component" value="Unassembled WGS sequence"/>
</dbReference>
<comment type="caution">
    <text evidence="1">The sequence shown here is derived from an EMBL/GenBank/DDBJ whole genome shotgun (WGS) entry which is preliminary data.</text>
</comment>
<organism evidence="1 2">
    <name type="scientific">Persicirhabdus sediminis</name>
    <dbReference type="NCBI Taxonomy" id="454144"/>
    <lineage>
        <taxon>Bacteria</taxon>
        <taxon>Pseudomonadati</taxon>
        <taxon>Verrucomicrobiota</taxon>
        <taxon>Verrucomicrobiia</taxon>
        <taxon>Verrucomicrobiales</taxon>
        <taxon>Verrucomicrobiaceae</taxon>
        <taxon>Persicirhabdus</taxon>
    </lineage>
</organism>
<sequence>MATLMVFVIALLGSGDSGAMLQLCAWAGMLPSYFVQTGSVQQALSQTFDGDHPCPMCKAVSALKEQEEKNQPAPNNDRSLKIKLPQWSIQLDNHHLTSAKQIKHLAFAAPFSQRFASLWADSVPSPPPQFM</sequence>
<name>A0A8J7MFT7_9BACT</name>
<evidence type="ECO:0008006" key="3">
    <source>
        <dbReference type="Google" id="ProtNLM"/>
    </source>
</evidence>
<protein>
    <recommendedName>
        <fullName evidence="3">DUF2946 domain-containing protein</fullName>
    </recommendedName>
</protein>
<keyword evidence="2" id="KW-1185">Reference proteome</keyword>
<dbReference type="AlphaFoldDB" id="A0A8J7MFT7"/>